<dbReference type="InterPro" id="IPR003593">
    <property type="entry name" value="AAA+_ATPase"/>
</dbReference>
<feature type="compositionally biased region" description="Basic and acidic residues" evidence="8">
    <location>
        <begin position="284"/>
        <end position="296"/>
    </location>
</feature>
<dbReference type="RefSeq" id="WP_379484208.1">
    <property type="nucleotide sequence ID" value="NZ_JBHMCF010000035.1"/>
</dbReference>
<dbReference type="InterPro" id="IPR035906">
    <property type="entry name" value="MetI-like_sf"/>
</dbReference>
<evidence type="ECO:0000256" key="6">
    <source>
        <dbReference type="ARBA" id="ARBA00023136"/>
    </source>
</evidence>
<dbReference type="PROSITE" id="PS50893">
    <property type="entry name" value="ABC_TRANSPORTER_2"/>
    <property type="match status" value="2"/>
</dbReference>
<evidence type="ECO:0000259" key="9">
    <source>
        <dbReference type="PROSITE" id="PS50893"/>
    </source>
</evidence>
<dbReference type="Gene3D" id="1.10.3720.10">
    <property type="entry name" value="MetI-like"/>
    <property type="match status" value="1"/>
</dbReference>
<keyword evidence="12" id="KW-1185">Reference proteome</keyword>
<dbReference type="InterPro" id="IPR027417">
    <property type="entry name" value="P-loop_NTPase"/>
</dbReference>
<dbReference type="Pfam" id="PF00528">
    <property type="entry name" value="BPD_transp_1"/>
    <property type="match status" value="1"/>
</dbReference>
<dbReference type="PANTHER" id="PTHR24220">
    <property type="entry name" value="IMPORT ATP-BINDING PROTEIN"/>
    <property type="match status" value="1"/>
</dbReference>
<evidence type="ECO:0000256" key="1">
    <source>
        <dbReference type="ARBA" id="ARBA00004141"/>
    </source>
</evidence>
<proteinExistence type="inferred from homology"/>
<dbReference type="InterPro" id="IPR015854">
    <property type="entry name" value="ABC_transpr_LolD-like"/>
</dbReference>
<dbReference type="SUPFAM" id="SSF52540">
    <property type="entry name" value="P-loop containing nucleoside triphosphate hydrolases"/>
    <property type="match status" value="2"/>
</dbReference>
<dbReference type="InterPro" id="IPR000515">
    <property type="entry name" value="MetI-like"/>
</dbReference>
<keyword evidence="4 11" id="KW-0067">ATP-binding</keyword>
<feature type="compositionally biased region" description="Low complexity" evidence="8">
    <location>
        <begin position="525"/>
        <end position="544"/>
    </location>
</feature>
<organism evidence="11 12">
    <name type="scientific">Nonomuraea salmonea</name>
    <dbReference type="NCBI Taxonomy" id="46181"/>
    <lineage>
        <taxon>Bacteria</taxon>
        <taxon>Bacillati</taxon>
        <taxon>Actinomycetota</taxon>
        <taxon>Actinomycetes</taxon>
        <taxon>Streptosporangiales</taxon>
        <taxon>Streptosporangiaceae</taxon>
        <taxon>Nonomuraea</taxon>
    </lineage>
</organism>
<dbReference type="PROSITE" id="PS00211">
    <property type="entry name" value="ABC_TRANSPORTER_1"/>
    <property type="match status" value="2"/>
</dbReference>
<dbReference type="GO" id="GO:0005524">
    <property type="term" value="F:ATP binding"/>
    <property type="evidence" value="ECO:0007669"/>
    <property type="project" value="UniProtKB-KW"/>
</dbReference>
<evidence type="ECO:0000313" key="11">
    <source>
        <dbReference type="EMBL" id="MFB9473672.1"/>
    </source>
</evidence>
<dbReference type="Pfam" id="PF00005">
    <property type="entry name" value="ABC_tran"/>
    <property type="match status" value="2"/>
</dbReference>
<feature type="transmembrane region" description="Helical" evidence="7">
    <location>
        <begin position="75"/>
        <end position="100"/>
    </location>
</feature>
<comment type="similarity">
    <text evidence="7">Belongs to the binding-protein-dependent transport system permease family.</text>
</comment>
<keyword evidence="7" id="KW-0813">Transport</keyword>
<dbReference type="EMBL" id="JBHMCF010000035">
    <property type="protein sequence ID" value="MFB9473672.1"/>
    <property type="molecule type" value="Genomic_DNA"/>
</dbReference>
<name>A0ABV5NTY2_9ACTN</name>
<dbReference type="SUPFAM" id="SSF161098">
    <property type="entry name" value="MetI-like"/>
    <property type="match status" value="1"/>
</dbReference>
<sequence length="813" mass="82726">MRRRDGAATGLATGLAAGLAAVTVLAAVCGGAFAPHDPAASIGMPWAPPGAAWPLGTDVAGRDVLSRVLAGGRDLTLTALVAAMTAALAGVAGGLVAGWAGGRTGRWLTALADLLLAAPFMLTALVLAVALPAPAAVVAGTVCGGAPLGLRMVRDLVRQARHTDYVEAARCRGETAVSIVVREVLPSVAGLASADVVLRFVMAVQLAAAFGMLGLGPQPPAPDWGSMLRENLPGATLNPAALVAPAAALTVLALASLLLSAALDASPGPRTVPRAWRDNPFVPGRHDLSVPARRDGPSAARAGRTAGRTAGGAVLEVAGLTVADGRGRPIVTRGALHAGPGEVVAITGPSGGGKTTLVRAALDILGPGLRRTDGVVTWRGSPVRPGRAARRWRRAHAGLLDQDPAGSLNPLLGVGALVGEDRSRRPADVRAMLTALGLDADRLWHRPPHQLSGGQAQRVALARALLGEPGLLVLDEPTSGLDPAALDLVVQAIGRRRGDGRSVTLVISHDAEFVSRVADRVLTIGAPPTSPPSTTGSAPAPSIAGVPDTTERAPALSSVVVPGIAAPGSALLAARPARGEQPLLQMQGVRLTRGGETLLAGAGLTLWPGELVAILGPSGAGKSTLLRALAGLLPPEAGGLWSGGLPLVWPLDRRPRTALRAVQLVGQDPAGALNPAHRVATALARPARVLRRLPRAHAYAEVPRLLRQVGLDPAVAVRRPGELSGGQRQRVALARALAAGPTVLLADEITSALDGVTAARLLGLLERLRAGGLAVLLVTHDREVAARADRVLYLAGHRLSLEAIGTETHTRAP</sequence>
<dbReference type="InterPro" id="IPR017871">
    <property type="entry name" value="ABC_transporter-like_CS"/>
</dbReference>
<evidence type="ECO:0000256" key="7">
    <source>
        <dbReference type="RuleBase" id="RU363032"/>
    </source>
</evidence>
<gene>
    <name evidence="11" type="ORF">ACFFR3_29615</name>
</gene>
<dbReference type="PANTHER" id="PTHR24220:SF685">
    <property type="entry name" value="ABC TRANSPORTER RELATED"/>
    <property type="match status" value="1"/>
</dbReference>
<feature type="transmembrane region" description="Helical" evidence="7">
    <location>
        <begin position="107"/>
        <end position="129"/>
    </location>
</feature>
<evidence type="ECO:0000259" key="10">
    <source>
        <dbReference type="PROSITE" id="PS50928"/>
    </source>
</evidence>
<comment type="caution">
    <text evidence="11">The sequence shown here is derived from an EMBL/GenBank/DDBJ whole genome shotgun (WGS) entry which is preliminary data.</text>
</comment>
<dbReference type="SMART" id="SM00382">
    <property type="entry name" value="AAA"/>
    <property type="match status" value="2"/>
</dbReference>
<evidence type="ECO:0000256" key="5">
    <source>
        <dbReference type="ARBA" id="ARBA00022989"/>
    </source>
</evidence>
<comment type="subcellular location">
    <subcellularLocation>
        <location evidence="7">Cell membrane</location>
        <topology evidence="7">Multi-pass membrane protein</topology>
    </subcellularLocation>
    <subcellularLocation>
        <location evidence="1">Membrane</location>
        <topology evidence="1">Multi-pass membrane protein</topology>
    </subcellularLocation>
</comment>
<protein>
    <submittedName>
        <fullName evidence="11">ATP-binding cassette domain-containing protein</fullName>
    </submittedName>
</protein>
<dbReference type="Proteomes" id="UP001589568">
    <property type="component" value="Unassembled WGS sequence"/>
</dbReference>
<feature type="domain" description="ABC transporter" evidence="9">
    <location>
        <begin position="584"/>
        <end position="813"/>
    </location>
</feature>
<dbReference type="PROSITE" id="PS50928">
    <property type="entry name" value="ABC_TM1"/>
    <property type="match status" value="1"/>
</dbReference>
<keyword evidence="6 7" id="KW-0472">Membrane</keyword>
<keyword evidence="3" id="KW-0547">Nucleotide-binding</keyword>
<dbReference type="InterPro" id="IPR003439">
    <property type="entry name" value="ABC_transporter-like_ATP-bd"/>
</dbReference>
<evidence type="ECO:0000256" key="2">
    <source>
        <dbReference type="ARBA" id="ARBA00022692"/>
    </source>
</evidence>
<evidence type="ECO:0000256" key="3">
    <source>
        <dbReference type="ARBA" id="ARBA00022741"/>
    </source>
</evidence>
<keyword evidence="5 7" id="KW-1133">Transmembrane helix</keyword>
<evidence type="ECO:0000256" key="4">
    <source>
        <dbReference type="ARBA" id="ARBA00022840"/>
    </source>
</evidence>
<feature type="region of interest" description="Disordered" evidence="8">
    <location>
        <begin position="525"/>
        <end position="548"/>
    </location>
</feature>
<evidence type="ECO:0000256" key="8">
    <source>
        <dbReference type="SAM" id="MobiDB-lite"/>
    </source>
</evidence>
<evidence type="ECO:0000313" key="12">
    <source>
        <dbReference type="Proteomes" id="UP001589568"/>
    </source>
</evidence>
<dbReference type="Gene3D" id="3.40.50.300">
    <property type="entry name" value="P-loop containing nucleotide triphosphate hydrolases"/>
    <property type="match status" value="2"/>
</dbReference>
<feature type="domain" description="ABC transporter" evidence="9">
    <location>
        <begin position="315"/>
        <end position="551"/>
    </location>
</feature>
<feature type="domain" description="ABC transmembrane type-1" evidence="10">
    <location>
        <begin position="76"/>
        <end position="260"/>
    </location>
</feature>
<reference evidence="11 12" key="1">
    <citation type="submission" date="2024-09" db="EMBL/GenBank/DDBJ databases">
        <authorList>
            <person name="Sun Q."/>
            <person name="Mori K."/>
        </authorList>
    </citation>
    <scope>NUCLEOTIDE SEQUENCE [LARGE SCALE GENOMIC DNA]</scope>
    <source>
        <strain evidence="11 12">JCM 3324</strain>
    </source>
</reference>
<keyword evidence="2 7" id="KW-0812">Transmembrane</keyword>
<feature type="region of interest" description="Disordered" evidence="8">
    <location>
        <begin position="274"/>
        <end position="307"/>
    </location>
</feature>
<accession>A0ABV5NTY2</accession>